<keyword evidence="1" id="KW-0614">Plasmid</keyword>
<name>A0AAE6SPV9_AERME</name>
<gene>
    <name evidence="1" type="ORF">GWI30_23385</name>
</gene>
<geneLocation type="plasmid" evidence="2">
    <name>pmc64b</name>
</geneLocation>
<evidence type="ECO:0000313" key="1">
    <source>
        <dbReference type="EMBL" id="QHQ53785.1"/>
    </source>
</evidence>
<dbReference type="EMBL" id="CP047964">
    <property type="protein sequence ID" value="QHQ53785.1"/>
    <property type="molecule type" value="Genomic_DNA"/>
</dbReference>
<organism evidence="1 2">
    <name type="scientific">Aeromonas media</name>
    <dbReference type="NCBI Taxonomy" id="651"/>
    <lineage>
        <taxon>Bacteria</taxon>
        <taxon>Pseudomonadati</taxon>
        <taxon>Pseudomonadota</taxon>
        <taxon>Gammaproteobacteria</taxon>
        <taxon>Aeromonadales</taxon>
        <taxon>Aeromonadaceae</taxon>
        <taxon>Aeromonas</taxon>
    </lineage>
</organism>
<protein>
    <submittedName>
        <fullName evidence="1">Uncharacterized protein</fullName>
    </submittedName>
</protein>
<dbReference type="RefSeq" id="WP_161508012.1">
    <property type="nucleotide sequence ID" value="NZ_CAWPID010000003.1"/>
</dbReference>
<evidence type="ECO:0000313" key="2">
    <source>
        <dbReference type="Proteomes" id="UP000463871"/>
    </source>
</evidence>
<sequence>MAQPFNRLTPHTAQILALKGAGASIAEIQRWLRARRIRVDESTIRRFWSRVHTQAPQSLPDFDAAAEVLLLKAETKLRRKRCFNQTRSRLDSRTAEILAMKNAGLSAAKIQLALDAKGLTVDESTVWQFLKKQQEKYGLI</sequence>
<dbReference type="Proteomes" id="UP000463871">
    <property type="component" value="Plasmid pMC64B"/>
</dbReference>
<accession>A0AAE6SPV9</accession>
<dbReference type="AlphaFoldDB" id="A0AAE6SPV9"/>
<proteinExistence type="predicted"/>
<reference evidence="1 2" key="1">
    <citation type="submission" date="2020-01" db="EMBL/GenBank/DDBJ databases">
        <title>Complete genome of Aeromonas media MC64.</title>
        <authorList>
            <person name="Cao G."/>
            <person name="Fu J."/>
            <person name="Zhong C."/>
        </authorList>
    </citation>
    <scope>NUCLEOTIDE SEQUENCE [LARGE SCALE GENOMIC DNA]</scope>
    <source>
        <strain evidence="1 2">MC64</strain>
        <plasmid evidence="2">pmc64b</plasmid>
    </source>
</reference>